<evidence type="ECO:0000256" key="2">
    <source>
        <dbReference type="SAM" id="MobiDB-lite"/>
    </source>
</evidence>
<dbReference type="InterPro" id="IPR036625">
    <property type="entry name" value="E3-bd_dom_sf"/>
</dbReference>
<proteinExistence type="predicted"/>
<organism evidence="4 7">
    <name type="scientific">Streptomyces cinereoruber</name>
    <dbReference type="NCBI Taxonomy" id="67260"/>
    <lineage>
        <taxon>Bacteria</taxon>
        <taxon>Bacillati</taxon>
        <taxon>Actinomycetota</taxon>
        <taxon>Actinomycetes</taxon>
        <taxon>Kitasatosporales</taxon>
        <taxon>Streptomycetaceae</taxon>
        <taxon>Streptomyces</taxon>
    </lineage>
</organism>
<dbReference type="Pfam" id="PF23359">
    <property type="entry name" value="Lsr2_DNA-bd"/>
    <property type="match status" value="1"/>
</dbReference>
<evidence type="ECO:0000313" key="6">
    <source>
        <dbReference type="Proteomes" id="UP000326029"/>
    </source>
</evidence>
<feature type="region of interest" description="Disordered" evidence="2">
    <location>
        <begin position="688"/>
        <end position="732"/>
    </location>
</feature>
<dbReference type="Proteomes" id="UP000642014">
    <property type="component" value="Unassembled WGS sequence"/>
</dbReference>
<sequence>MDSSEQRAATGFPTPLPWLTRASASPYVPGTPQEIIGNLRALLLSILEDGTIDRPFTWPGSERSVPLRNAAHALGSCGLLTREGRPPRPTLTRAARHFLDSGDELHLIAVLHANVRFMGEALAEVGDGINHTELNKVAGTEYGLSWNSLDQVRRRVYWLRAAGLVEYWTNGRIVATERGREFLERLETADRDRLPHRRPPAPELVELPPLPASLAPALSGMDQAALRSRKRLLGYIAGGVRMDVLARLVNAAVPDITRADFKAFCVEEFGVLESSAEQTLSTLRSLGLLTQVGTDTFAATEYATSCLESDEPVDLVRLLHLHVALLGETLDALENSAPSSALALVLAERYPDIPLTHQDVTRRVALFLETGLAERIGLTVRRTELGAALVRTLPLLRPTNPGPVAHVDAAATPGVPGTPAPAAAGGDPAHNVGSLAAEVVRAAVDSSDYRRFERAVAAAFRVLGVDVETHSGPKRTDAVVELWRSPTERYRIAVEAKTDGAGLVTDQDVRFRRLGEHRTRHTAQGTVLVGPGFDARLVQEAASEKVALLTARELADALVRHARTPLAPRELAALVIRGEADALERTWRAAERRQETLGLVVHTLWKSGNDPVEVRHTTGALGINDIWRETRKTLGTPLDPDETGAALAFLETPFLSGVERRGGGHVITAPPSLIAARLRALATAIESAGEEGPPGDHGPEGTLAPPERPGPVPSGQTSVPHQQQASSNIQASAVRAWAKARGRAVNERGRLPERLVTDYLRARDLE</sequence>
<reference evidence="4 7" key="1">
    <citation type="journal article" date="2014" name="Int. J. Syst. Evol. Microbiol.">
        <title>Complete genome sequence of Corynebacterium casei LMG S-19264T (=DSM 44701T), isolated from a smear-ripened cheese.</title>
        <authorList>
            <consortium name="US DOE Joint Genome Institute (JGI-PGF)"/>
            <person name="Walter F."/>
            <person name="Albersmeier A."/>
            <person name="Kalinowski J."/>
            <person name="Ruckert C."/>
        </authorList>
    </citation>
    <scope>NUCLEOTIDE SEQUENCE [LARGE SCALE GENOMIC DNA]</scope>
    <source>
        <strain evidence="4 7">JCM 4205</strain>
    </source>
</reference>
<evidence type="ECO:0000259" key="3">
    <source>
        <dbReference type="Pfam" id="PF23359"/>
    </source>
</evidence>
<reference evidence="5 6" key="2">
    <citation type="submission" date="2017-09" db="EMBL/GenBank/DDBJ databases">
        <authorList>
            <person name="Lee N."/>
            <person name="Cho B.-K."/>
        </authorList>
    </citation>
    <scope>NUCLEOTIDE SEQUENCE [LARGE SCALE GENOMIC DNA]</scope>
    <source>
        <strain evidence="5 6">ATCC 19740</strain>
    </source>
</reference>
<feature type="compositionally biased region" description="Low complexity" evidence="2">
    <location>
        <begin position="722"/>
        <end position="732"/>
    </location>
</feature>
<keyword evidence="1" id="KW-0238">DNA-binding</keyword>
<evidence type="ECO:0000313" key="5">
    <source>
        <dbReference type="EMBL" id="QEV34251.1"/>
    </source>
</evidence>
<dbReference type="AlphaFoldDB" id="A0AAV4KDT1"/>
<dbReference type="EMBL" id="CP023693">
    <property type="protein sequence ID" value="QEV34251.1"/>
    <property type="molecule type" value="Genomic_DNA"/>
</dbReference>
<evidence type="ECO:0000313" key="4">
    <source>
        <dbReference type="EMBL" id="GGR08595.1"/>
    </source>
</evidence>
<dbReference type="GO" id="GO:0003677">
    <property type="term" value="F:DNA binding"/>
    <property type="evidence" value="ECO:0007669"/>
    <property type="project" value="UniProtKB-KW"/>
</dbReference>
<dbReference type="Proteomes" id="UP000326029">
    <property type="component" value="Chromosome"/>
</dbReference>
<feature type="domain" description="Lsr2 DNA-binding" evidence="3">
    <location>
        <begin position="730"/>
        <end position="760"/>
    </location>
</feature>
<dbReference type="InterPro" id="IPR055370">
    <property type="entry name" value="Lsr2_DNA-bd"/>
</dbReference>
<keyword evidence="6" id="KW-1185">Reference proteome</keyword>
<evidence type="ECO:0000313" key="7">
    <source>
        <dbReference type="Proteomes" id="UP000642014"/>
    </source>
</evidence>
<dbReference type="Gene3D" id="4.10.320.10">
    <property type="entry name" value="E3-binding domain"/>
    <property type="match status" value="1"/>
</dbReference>
<dbReference type="EMBL" id="BMSJ01000001">
    <property type="protein sequence ID" value="GGR08595.1"/>
    <property type="molecule type" value="Genomic_DNA"/>
</dbReference>
<dbReference type="GO" id="GO:0016746">
    <property type="term" value="F:acyltransferase activity"/>
    <property type="evidence" value="ECO:0007669"/>
    <property type="project" value="InterPro"/>
</dbReference>
<protein>
    <recommendedName>
        <fullName evidence="3">Lsr2 DNA-binding domain-containing protein</fullName>
    </recommendedName>
</protein>
<accession>A0AAV4KDT1</accession>
<reference evidence="4" key="3">
    <citation type="submission" date="2023-08" db="EMBL/GenBank/DDBJ databases">
        <authorList>
            <person name="Sun Q."/>
            <person name="Ohkuma M."/>
        </authorList>
    </citation>
    <scope>NUCLEOTIDE SEQUENCE</scope>
    <source>
        <strain evidence="4">JCM 4205</strain>
    </source>
</reference>
<gene>
    <name evidence="5" type="ORF">CP977_20550</name>
    <name evidence="4" type="ORF">GCM10010497_08060</name>
</gene>
<name>A0AAV4KDT1_9ACTN</name>
<evidence type="ECO:0000256" key="1">
    <source>
        <dbReference type="ARBA" id="ARBA00023125"/>
    </source>
</evidence>